<dbReference type="PANTHER" id="PTHR23514:SF3">
    <property type="entry name" value="BYPASS OF STOP CODON PROTEIN 6"/>
    <property type="match status" value="1"/>
</dbReference>
<dbReference type="Gene3D" id="1.20.1250.20">
    <property type="entry name" value="MFS general substrate transporter like domains"/>
    <property type="match status" value="1"/>
</dbReference>
<feature type="transmembrane region" description="Helical" evidence="7">
    <location>
        <begin position="327"/>
        <end position="347"/>
    </location>
</feature>
<keyword evidence="5 7" id="KW-1133">Transmembrane helix</keyword>
<sequence>MTRRKLWLGAAFCFVAGDGMAMQTRGALLSSFEETFGVSESLLGLVAPAGTVGFVVAILAVGLAAGRLDVRATMLVGAVAMTFAMAVTAIAPVYALLLAALLAQGAAGGVFRGLDRPLLSHVYPDRLGRIFVLYSLAWSIGAVSGPVVVSTVLSVADWRLTYLLLAAWFLPVVALLWKLDSPSGWSETELDRAALSELLGRPAIRGALAGMALVGGIEGAIFTWLPYYAGTFLERNVANLALSAYLLAYVPGRYLYARLVESGGYLRLALATTLLAVPTIALALVVLSGPAMLLAVFATGLLISSIFPLLSAYGVEAAPDYSGPVSALTSAATYAGIAVVPTTMGVVAEVESIALAMWIPVSLSVALVVVVGATGGRSLLPGARAGG</sequence>
<dbReference type="InterPro" id="IPR011701">
    <property type="entry name" value="MFS"/>
</dbReference>
<dbReference type="InterPro" id="IPR020846">
    <property type="entry name" value="MFS_dom"/>
</dbReference>
<evidence type="ECO:0000256" key="5">
    <source>
        <dbReference type="ARBA" id="ARBA00022989"/>
    </source>
</evidence>
<dbReference type="Pfam" id="PF07690">
    <property type="entry name" value="MFS_1"/>
    <property type="match status" value="1"/>
</dbReference>
<feature type="transmembrane region" description="Helical" evidence="7">
    <location>
        <begin position="353"/>
        <end position="374"/>
    </location>
</feature>
<organism evidence="9 10">
    <name type="scientific">Saliphagus infecundisoli</name>
    <dbReference type="NCBI Taxonomy" id="1849069"/>
    <lineage>
        <taxon>Archaea</taxon>
        <taxon>Methanobacteriati</taxon>
        <taxon>Methanobacteriota</taxon>
        <taxon>Stenosarchaea group</taxon>
        <taxon>Halobacteria</taxon>
        <taxon>Halobacteriales</taxon>
        <taxon>Natrialbaceae</taxon>
        <taxon>Saliphagus</taxon>
    </lineage>
</organism>
<feature type="domain" description="Major facilitator superfamily (MFS) profile" evidence="8">
    <location>
        <begin position="1"/>
        <end position="384"/>
    </location>
</feature>
<evidence type="ECO:0000256" key="3">
    <source>
        <dbReference type="ARBA" id="ARBA00022448"/>
    </source>
</evidence>
<evidence type="ECO:0000256" key="7">
    <source>
        <dbReference type="SAM" id="Phobius"/>
    </source>
</evidence>
<accession>A0ABD5QE00</accession>
<dbReference type="RefSeq" id="WP_224826923.1">
    <property type="nucleotide sequence ID" value="NZ_JAIVEF010000001.1"/>
</dbReference>
<evidence type="ECO:0000313" key="9">
    <source>
        <dbReference type="EMBL" id="MFC4987965.1"/>
    </source>
</evidence>
<name>A0ABD5QE00_9EURY</name>
<keyword evidence="10" id="KW-1185">Reference proteome</keyword>
<keyword evidence="3" id="KW-0813">Transport</keyword>
<feature type="transmembrane region" description="Helical" evidence="7">
    <location>
        <begin position="42"/>
        <end position="63"/>
    </location>
</feature>
<reference evidence="9 10" key="1">
    <citation type="journal article" date="2019" name="Int. J. Syst. Evol. Microbiol.">
        <title>The Global Catalogue of Microorganisms (GCM) 10K type strain sequencing project: providing services to taxonomists for standard genome sequencing and annotation.</title>
        <authorList>
            <consortium name="The Broad Institute Genomics Platform"/>
            <consortium name="The Broad Institute Genome Sequencing Center for Infectious Disease"/>
            <person name="Wu L."/>
            <person name="Ma J."/>
        </authorList>
    </citation>
    <scope>NUCLEOTIDE SEQUENCE [LARGE SCALE GENOMIC DNA]</scope>
    <source>
        <strain evidence="9 10">CGMCC 1.15824</strain>
    </source>
</reference>
<keyword evidence="6 7" id="KW-0472">Membrane</keyword>
<proteinExistence type="inferred from homology"/>
<dbReference type="EMBL" id="JBHSJG010000036">
    <property type="protein sequence ID" value="MFC4987965.1"/>
    <property type="molecule type" value="Genomic_DNA"/>
</dbReference>
<dbReference type="Proteomes" id="UP001595925">
    <property type="component" value="Unassembled WGS sequence"/>
</dbReference>
<evidence type="ECO:0000256" key="4">
    <source>
        <dbReference type="ARBA" id="ARBA00022692"/>
    </source>
</evidence>
<dbReference type="InterPro" id="IPR036259">
    <property type="entry name" value="MFS_trans_sf"/>
</dbReference>
<feature type="transmembrane region" description="Helical" evidence="7">
    <location>
        <begin position="268"/>
        <end position="287"/>
    </location>
</feature>
<feature type="transmembrane region" description="Helical" evidence="7">
    <location>
        <begin position="159"/>
        <end position="177"/>
    </location>
</feature>
<evidence type="ECO:0000259" key="8">
    <source>
        <dbReference type="PROSITE" id="PS50850"/>
    </source>
</evidence>
<feature type="transmembrane region" description="Helical" evidence="7">
    <location>
        <begin position="237"/>
        <end position="256"/>
    </location>
</feature>
<gene>
    <name evidence="9" type="ORF">ACFPFO_09415</name>
</gene>
<dbReference type="PANTHER" id="PTHR23514">
    <property type="entry name" value="BYPASS OF STOP CODON PROTEIN 6"/>
    <property type="match status" value="1"/>
</dbReference>
<dbReference type="AlphaFoldDB" id="A0ABD5QE00"/>
<keyword evidence="4 7" id="KW-0812">Transmembrane</keyword>
<feature type="transmembrane region" description="Helical" evidence="7">
    <location>
        <begin position="131"/>
        <end position="153"/>
    </location>
</feature>
<dbReference type="GO" id="GO:0012505">
    <property type="term" value="C:endomembrane system"/>
    <property type="evidence" value="ECO:0007669"/>
    <property type="project" value="UniProtKB-SubCell"/>
</dbReference>
<comment type="caution">
    <text evidence="9">The sequence shown here is derived from an EMBL/GenBank/DDBJ whole genome shotgun (WGS) entry which is preliminary data.</text>
</comment>
<evidence type="ECO:0000256" key="6">
    <source>
        <dbReference type="ARBA" id="ARBA00023136"/>
    </source>
</evidence>
<evidence type="ECO:0000313" key="10">
    <source>
        <dbReference type="Proteomes" id="UP001595925"/>
    </source>
</evidence>
<dbReference type="PROSITE" id="PS50850">
    <property type="entry name" value="MFS"/>
    <property type="match status" value="1"/>
</dbReference>
<evidence type="ECO:0000256" key="2">
    <source>
        <dbReference type="ARBA" id="ARBA00008335"/>
    </source>
</evidence>
<protein>
    <submittedName>
        <fullName evidence="9">MFS transporter</fullName>
    </submittedName>
</protein>
<dbReference type="SUPFAM" id="SSF103473">
    <property type="entry name" value="MFS general substrate transporter"/>
    <property type="match status" value="1"/>
</dbReference>
<comment type="similarity">
    <text evidence="2">Belongs to the major facilitator superfamily.</text>
</comment>
<comment type="subcellular location">
    <subcellularLocation>
        <location evidence="1">Endomembrane system</location>
        <topology evidence="1">Multi-pass membrane protein</topology>
    </subcellularLocation>
</comment>
<feature type="transmembrane region" description="Helical" evidence="7">
    <location>
        <begin position="293"/>
        <end position="315"/>
    </location>
</feature>
<feature type="transmembrane region" description="Helical" evidence="7">
    <location>
        <begin position="206"/>
        <end position="225"/>
    </location>
</feature>
<evidence type="ECO:0000256" key="1">
    <source>
        <dbReference type="ARBA" id="ARBA00004127"/>
    </source>
</evidence>
<dbReference type="InterPro" id="IPR051788">
    <property type="entry name" value="MFS_Transporter"/>
</dbReference>